<dbReference type="Gene3D" id="1.10.340.70">
    <property type="match status" value="1"/>
</dbReference>
<dbReference type="SUPFAM" id="SSF56672">
    <property type="entry name" value="DNA/RNA polymerases"/>
    <property type="match status" value="1"/>
</dbReference>
<dbReference type="Pfam" id="PF17921">
    <property type="entry name" value="Integrase_H2C2"/>
    <property type="match status" value="1"/>
</dbReference>
<dbReference type="GO" id="GO:0042575">
    <property type="term" value="C:DNA polymerase complex"/>
    <property type="evidence" value="ECO:0007669"/>
    <property type="project" value="UniProtKB-ARBA"/>
</dbReference>
<keyword evidence="5" id="KW-0255">Endonuclease</keyword>
<evidence type="ECO:0000256" key="4">
    <source>
        <dbReference type="ARBA" id="ARBA00022722"/>
    </source>
</evidence>
<dbReference type="InterPro" id="IPR001584">
    <property type="entry name" value="Integrase_cat-core"/>
</dbReference>
<evidence type="ECO:0000256" key="7">
    <source>
        <dbReference type="ARBA" id="ARBA00022918"/>
    </source>
</evidence>
<dbReference type="GO" id="GO:0003964">
    <property type="term" value="F:RNA-directed DNA polymerase activity"/>
    <property type="evidence" value="ECO:0007669"/>
    <property type="project" value="UniProtKB-KW"/>
</dbReference>
<keyword evidence="3" id="KW-0548">Nucleotidyltransferase</keyword>
<evidence type="ECO:0000256" key="1">
    <source>
        <dbReference type="ARBA" id="ARBA00012493"/>
    </source>
</evidence>
<dbReference type="InterPro" id="IPR012337">
    <property type="entry name" value="RNaseH-like_sf"/>
</dbReference>
<dbReference type="InterPro" id="IPR050951">
    <property type="entry name" value="Retrovirus_Pol_polyprotein"/>
</dbReference>
<evidence type="ECO:0000256" key="5">
    <source>
        <dbReference type="ARBA" id="ARBA00022759"/>
    </source>
</evidence>
<dbReference type="PROSITE" id="PS50994">
    <property type="entry name" value="INTEGRASE"/>
    <property type="match status" value="1"/>
</dbReference>
<accession>A0A034W800</accession>
<dbReference type="InterPro" id="IPR036397">
    <property type="entry name" value="RNaseH_sf"/>
</dbReference>
<dbReference type="InterPro" id="IPR041373">
    <property type="entry name" value="RT_RNaseH"/>
</dbReference>
<gene>
    <name evidence="9" type="primary">RTF22</name>
</gene>
<dbReference type="PANTHER" id="PTHR37984:SF5">
    <property type="entry name" value="PROTEIN NYNRIN-LIKE"/>
    <property type="match status" value="1"/>
</dbReference>
<evidence type="ECO:0000256" key="6">
    <source>
        <dbReference type="ARBA" id="ARBA00022801"/>
    </source>
</evidence>
<dbReference type="SUPFAM" id="SSF53098">
    <property type="entry name" value="Ribonuclease H-like"/>
    <property type="match status" value="1"/>
</dbReference>
<reference evidence="9" key="1">
    <citation type="journal article" date="2014" name="BMC Genomics">
        <title>Characterizing the developmental transcriptome of the oriental fruit fly, Bactrocera dorsalis (Diptera: Tephritidae) through comparative genomic analysis with Drosophila melanogaster utilizing modENCODE datasets.</title>
        <authorList>
            <person name="Geib S.M."/>
            <person name="Calla B."/>
            <person name="Hall B."/>
            <person name="Hou S."/>
            <person name="Manoukis N.C."/>
        </authorList>
    </citation>
    <scope>NUCLEOTIDE SEQUENCE</scope>
    <source>
        <strain evidence="9">Punador</strain>
    </source>
</reference>
<keyword evidence="6" id="KW-0378">Hydrolase</keyword>
<dbReference type="Pfam" id="PF17917">
    <property type="entry name" value="RT_RNaseH"/>
    <property type="match status" value="1"/>
</dbReference>
<evidence type="ECO:0000313" key="9">
    <source>
        <dbReference type="EMBL" id="JAC50447.1"/>
    </source>
</evidence>
<dbReference type="Pfam" id="PF00665">
    <property type="entry name" value="rve"/>
    <property type="match status" value="1"/>
</dbReference>
<evidence type="ECO:0000259" key="8">
    <source>
        <dbReference type="PROSITE" id="PS50994"/>
    </source>
</evidence>
<dbReference type="OrthoDB" id="8061593at2759"/>
<dbReference type="GO" id="GO:0004519">
    <property type="term" value="F:endonuclease activity"/>
    <property type="evidence" value="ECO:0007669"/>
    <property type="project" value="UniProtKB-KW"/>
</dbReference>
<dbReference type="Gene3D" id="3.30.420.10">
    <property type="entry name" value="Ribonuclease H-like superfamily/Ribonuclease H"/>
    <property type="match status" value="1"/>
</dbReference>
<dbReference type="FunFam" id="1.10.340.70:FF:000001">
    <property type="entry name" value="Retrovirus-related Pol polyprotein from transposon gypsy-like Protein"/>
    <property type="match status" value="1"/>
</dbReference>
<name>A0A034W800_BACDO</name>
<dbReference type="AlphaFoldDB" id="A0A034W800"/>
<dbReference type="InterPro" id="IPR043502">
    <property type="entry name" value="DNA/RNA_pol_sf"/>
</dbReference>
<dbReference type="GO" id="GO:0003676">
    <property type="term" value="F:nucleic acid binding"/>
    <property type="evidence" value="ECO:0007669"/>
    <property type="project" value="InterPro"/>
</dbReference>
<dbReference type="EC" id="2.7.7.49" evidence="1"/>
<evidence type="ECO:0000256" key="2">
    <source>
        <dbReference type="ARBA" id="ARBA00022679"/>
    </source>
</evidence>
<keyword evidence="2" id="KW-0808">Transferase</keyword>
<dbReference type="FunFam" id="3.30.420.10:FF:000032">
    <property type="entry name" value="Retrovirus-related Pol polyprotein from transposon 297-like Protein"/>
    <property type="match status" value="1"/>
</dbReference>
<dbReference type="EMBL" id="GAKP01008505">
    <property type="protein sequence ID" value="JAC50447.1"/>
    <property type="molecule type" value="Transcribed_RNA"/>
</dbReference>
<dbReference type="GO" id="GO:0015074">
    <property type="term" value="P:DNA integration"/>
    <property type="evidence" value="ECO:0007669"/>
    <property type="project" value="InterPro"/>
</dbReference>
<dbReference type="InterPro" id="IPR041588">
    <property type="entry name" value="Integrase_H2C2"/>
</dbReference>
<dbReference type="CDD" id="cd09274">
    <property type="entry name" value="RNase_HI_RT_Ty3"/>
    <property type="match status" value="1"/>
</dbReference>
<keyword evidence="7" id="KW-0695">RNA-directed DNA polymerase</keyword>
<evidence type="ECO:0000256" key="3">
    <source>
        <dbReference type="ARBA" id="ARBA00022695"/>
    </source>
</evidence>
<protein>
    <recommendedName>
        <fullName evidence="1">RNA-directed DNA polymerase</fullName>
        <ecNumber evidence="1">2.7.7.49</ecNumber>
    </recommendedName>
</protein>
<dbReference type="GO" id="GO:0016787">
    <property type="term" value="F:hydrolase activity"/>
    <property type="evidence" value="ECO:0007669"/>
    <property type="project" value="UniProtKB-KW"/>
</dbReference>
<organism evidence="9">
    <name type="scientific">Bactrocera dorsalis</name>
    <name type="common">Oriental fruit fly</name>
    <name type="synonym">Dacus dorsalis</name>
    <dbReference type="NCBI Taxonomy" id="27457"/>
    <lineage>
        <taxon>Eukaryota</taxon>
        <taxon>Metazoa</taxon>
        <taxon>Ecdysozoa</taxon>
        <taxon>Arthropoda</taxon>
        <taxon>Hexapoda</taxon>
        <taxon>Insecta</taxon>
        <taxon>Pterygota</taxon>
        <taxon>Neoptera</taxon>
        <taxon>Endopterygota</taxon>
        <taxon>Diptera</taxon>
        <taxon>Brachycera</taxon>
        <taxon>Muscomorpha</taxon>
        <taxon>Tephritoidea</taxon>
        <taxon>Tephritidae</taxon>
        <taxon>Bactrocera</taxon>
        <taxon>Bactrocera</taxon>
    </lineage>
</organism>
<dbReference type="PANTHER" id="PTHR37984">
    <property type="entry name" value="PROTEIN CBG26694"/>
    <property type="match status" value="1"/>
</dbReference>
<proteinExistence type="predicted"/>
<feature type="domain" description="Integrase catalytic" evidence="8">
    <location>
        <begin position="196"/>
        <end position="354"/>
    </location>
</feature>
<keyword evidence="4" id="KW-0540">Nuclease</keyword>
<sequence>MRPYLEGYRFKVITDHMSLKWLNSIESPSGRIARWALELQQHTFDIEYRKGKLNQVADALSRQPLETIRQATTMAPQCKWWRKRVEEVRANPEKYADYMEKDGQLYRHIPCRSQDEEAVPWKLCVPKPLRIRVLQENHDIPSAGHMGIRRTVARVANRYYWPGMFRDISQYVRRCESCQKYKEGQQRPAGKMLSQVAQEPFATVCTDFIGPLPRSTHGNTMLLVFFDRFSKWVELVPMRRATSEGLRRAFRERILARFGVPKILISDNGVQFTSTLWQHYLKELGVRQQFTAPYTPQENPTERVNRTIKRIIAQLSKSRHQQWDDFLPEIELAVNSSISASTGYSPAFLVQGREPRLPNALFDEVNIDTGMMPTTAEEKYNRMQEAFRIVRQNMERASTDQARHYNLRRRKWTPAIGELVLAKEHHLSKAADGFAAKLAPKYDGPYKILRYISPVIVHVQKIDGGKEKTVNISELKLYNSFAAV</sequence>